<evidence type="ECO:0000256" key="1">
    <source>
        <dbReference type="SAM" id="MobiDB-lite"/>
    </source>
</evidence>
<accession>A0A7G5CAW5</accession>
<dbReference type="RefSeq" id="WP_182158724.1">
    <property type="nucleotide sequence ID" value="NZ_CP050531.1"/>
</dbReference>
<reference evidence="3" key="1">
    <citation type="journal article" date="2020" name="Mol. Biol.">
        <title>Life and death of selfish genes: comparative genomics reveals the dynamic evolution of cytoplasmic incompatibility.</title>
        <authorList>
            <person name="Martinez J."/>
            <person name="Klasson L."/>
            <person name="Welch J."/>
            <person name="Jiggins F.M."/>
        </authorList>
    </citation>
    <scope>NUCLEOTIDE SEQUENCE [LARGE SCALE GENOMIC DNA]</scope>
</reference>
<feature type="compositionally biased region" description="Polar residues" evidence="1">
    <location>
        <begin position="538"/>
        <end position="549"/>
    </location>
</feature>
<evidence type="ECO:0000313" key="3">
    <source>
        <dbReference type="Proteomes" id="UP000515744"/>
    </source>
</evidence>
<feature type="region of interest" description="Disordered" evidence="1">
    <location>
        <begin position="538"/>
        <end position="574"/>
    </location>
</feature>
<protein>
    <recommendedName>
        <fullName evidence="4">Ubiquitin-like protease family profile domain-containing protein</fullName>
    </recommendedName>
</protein>
<gene>
    <name evidence="2" type="ORF">HC358_04890</name>
</gene>
<organism evidence="2 3">
    <name type="scientific">Wolbachia pipientis</name>
    <dbReference type="NCBI Taxonomy" id="955"/>
    <lineage>
        <taxon>Bacteria</taxon>
        <taxon>Pseudomonadati</taxon>
        <taxon>Pseudomonadota</taxon>
        <taxon>Alphaproteobacteria</taxon>
        <taxon>Rickettsiales</taxon>
        <taxon>Anaplasmataceae</taxon>
        <taxon>Wolbachieae</taxon>
        <taxon>Wolbachia</taxon>
    </lineage>
</organism>
<dbReference type="AlphaFoldDB" id="A0A7G5CAW5"/>
<feature type="compositionally biased region" description="Polar residues" evidence="1">
    <location>
        <begin position="557"/>
        <end position="574"/>
    </location>
</feature>
<proteinExistence type="predicted"/>
<dbReference type="EMBL" id="CP050531">
    <property type="protein sequence ID" value="QMV46349.1"/>
    <property type="molecule type" value="Genomic_DNA"/>
</dbReference>
<evidence type="ECO:0008006" key="4">
    <source>
        <dbReference type="Google" id="ProtNLM"/>
    </source>
</evidence>
<sequence>MIDYRNGNYIGYYADSLGHNVLNSVRRVLEDNNVILHNILIDQQGNRLVQQRDGYNCGFWALENARDINEVLQQNNNLGNRGGGVLDEMRNSLTLNVPGLNNIVDENNLRNEEYFKVLRRDISRELQDVNTNAGRARSDDAGNPDSVMSFIINNQNNPEIRRLLLEYLASFRPQLSHFNKEQQAALLQFVSSSFPNASIELVKQGLYLPSFEERGVNVNGKCVATTRGLSQALSLHENKSFLNTLKTSTEIYERIAQGKQISRKEEKEAFTFSKLLSSFEEQVDCVTSTLPSSLTHSRSYKMFSNLSNYIAEINDDFALHLVTSNHVVAIYRIGDNYAYFDSNAAFISELKSVDQLMQVVEKGIEFAGYEIGEKGFLIEHFNVNQANDLLADKDKQTLTKEIQTERQLLAKQDKELGLIKINGQEVSRVRLYDFGTKINVKGSVPLLINADMKLNSEKFLDYLDKKEVSMIAREYLDNLQNSKNVKEVVQATKAIPFEGSNREVKKAEHKRSSELKFSMKQLIEYLLTAIISSKQKSQLSENNSKSDGNPNHYLDSVTINNQSKESQRYQSVSF</sequence>
<reference evidence="2 3" key="2">
    <citation type="journal article" date="2020" name="Mol. Biol. Evol.">
        <title>Life and death of selfish genes: comparative genomics reveals the dynamic evolution of cytoplasmic incompatibility.</title>
        <authorList>
            <person name="Martinez J."/>
            <person name="Klasson L."/>
            <person name="Welch J."/>
            <person name="Jiggins F.M."/>
        </authorList>
    </citation>
    <scope>NUCLEOTIDE SEQUENCE [LARGE SCALE GENOMIC DNA]</scope>
    <source>
        <strain evidence="2">WStv</strain>
    </source>
</reference>
<evidence type="ECO:0000313" key="2">
    <source>
        <dbReference type="EMBL" id="QMV46349.1"/>
    </source>
</evidence>
<dbReference type="Proteomes" id="UP000515744">
    <property type="component" value="Chromosome"/>
</dbReference>
<name>A0A7G5CAW5_WOLPI</name>